<keyword evidence="1" id="KW-0560">Oxidoreductase</keyword>
<dbReference type="GO" id="GO:0016903">
    <property type="term" value="F:oxidoreductase activity, acting on the aldehyde or oxo group of donors"/>
    <property type="evidence" value="ECO:0007669"/>
    <property type="project" value="InterPro"/>
</dbReference>
<feature type="domain" description="DUF6537" evidence="3">
    <location>
        <begin position="254"/>
        <end position="467"/>
    </location>
</feature>
<dbReference type="InterPro" id="IPR046667">
    <property type="entry name" value="DUF6537"/>
</dbReference>
<proteinExistence type="predicted"/>
<evidence type="ECO:0000256" key="1">
    <source>
        <dbReference type="ARBA" id="ARBA00023002"/>
    </source>
</evidence>
<protein>
    <submittedName>
        <fullName evidence="4">Indolepyruvate oxidoreductase subunit beta family protein</fullName>
    </submittedName>
</protein>
<evidence type="ECO:0000259" key="2">
    <source>
        <dbReference type="Pfam" id="PF01558"/>
    </source>
</evidence>
<dbReference type="NCBIfam" id="NF006179">
    <property type="entry name" value="PRK08312.1"/>
    <property type="match status" value="1"/>
</dbReference>
<feature type="domain" description="Pyruvate/ketoisovalerate oxidoreductase catalytic" evidence="2">
    <location>
        <begin position="19"/>
        <end position="204"/>
    </location>
</feature>
<dbReference type="Proteomes" id="UP000315252">
    <property type="component" value="Unassembled WGS sequence"/>
</dbReference>
<keyword evidence="5" id="KW-1185">Reference proteome</keyword>
<comment type="caution">
    <text evidence="4">The sequence shown here is derived from an EMBL/GenBank/DDBJ whole genome shotgun (WGS) entry which is preliminary data.</text>
</comment>
<organism evidence="4 5">
    <name type="scientific">Denitrobaculum tricleocarpae</name>
    <dbReference type="NCBI Taxonomy" id="2591009"/>
    <lineage>
        <taxon>Bacteria</taxon>
        <taxon>Pseudomonadati</taxon>
        <taxon>Pseudomonadota</taxon>
        <taxon>Alphaproteobacteria</taxon>
        <taxon>Rhodospirillales</taxon>
        <taxon>Rhodospirillaceae</taxon>
        <taxon>Denitrobaculum</taxon>
    </lineage>
</organism>
<evidence type="ECO:0000259" key="3">
    <source>
        <dbReference type="Pfam" id="PF20169"/>
    </source>
</evidence>
<keyword evidence="4" id="KW-0670">Pyruvate</keyword>
<dbReference type="InterPro" id="IPR002869">
    <property type="entry name" value="Pyrv_flavodox_OxRed_cen"/>
</dbReference>
<evidence type="ECO:0000313" key="5">
    <source>
        <dbReference type="Proteomes" id="UP000315252"/>
    </source>
</evidence>
<dbReference type="SUPFAM" id="SSF53323">
    <property type="entry name" value="Pyruvate-ferredoxin oxidoreductase, PFOR, domain III"/>
    <property type="match status" value="1"/>
</dbReference>
<gene>
    <name evidence="4" type="ORF">FKG95_12405</name>
</gene>
<reference evidence="4 5" key="1">
    <citation type="submission" date="2019-06" db="EMBL/GenBank/DDBJ databases">
        <title>Whole genome sequence for Rhodospirillaceae sp. R148.</title>
        <authorList>
            <person name="Wang G."/>
        </authorList>
    </citation>
    <scope>NUCLEOTIDE SEQUENCE [LARGE SCALE GENOMIC DNA]</scope>
    <source>
        <strain evidence="4 5">R148</strain>
    </source>
</reference>
<dbReference type="OrthoDB" id="1490270at2"/>
<evidence type="ECO:0000313" key="4">
    <source>
        <dbReference type="EMBL" id="TQV79527.1"/>
    </source>
</evidence>
<dbReference type="Gene3D" id="3.40.920.10">
    <property type="entry name" value="Pyruvate-ferredoxin oxidoreductase, PFOR, domain III"/>
    <property type="match status" value="1"/>
</dbReference>
<dbReference type="Pfam" id="PF20169">
    <property type="entry name" value="DUF6537"/>
    <property type="match status" value="1"/>
</dbReference>
<accession>A0A545TQN6</accession>
<sequence>MSDVLSQDRPLCIAVLAIGGQGGGVVSNWLVALAESCGWVVQATSVPGVAQRTGATVYYLEMIKAGAQAPVLALMPTPGDVDLVVAAEWMEAGRAIQRGLVSPDRTTLIASTHRSLAVAEKSRPGDGINDPQAVEVAAALAAKRFLKADLAAVASANGSVISASLFGAIASSGVLPFPRAAFEDAIRSGGVGVEASLRAFDAAFTCLTEEAQDEVPSGRPALPKLEGGSAEEQENYAALTQRAQTSFPDAVVPLLTAGLNRVIDFQDTAYGEEYLDRLDEILALEKRLDGAKQDYALTVTIGKYLATAMSYQDVIRVADLKSRSRRFSRVRDDISAQDGQVVTITEFMHPRVEELAGLLPASLGRNIEGKKLVRWVLSLFTGSKRVRSDSLRGFLSLYFLSSLRRWRRKLLRHEIETEHTRRWLANVTRTASDDYDLSVEIARCRRLIKGYSDTHERSISKFDQVMQGIELVRGRSDAADWARRLHEAALQDSEGTALAGALKTIRSFTGSKSEVA</sequence>
<dbReference type="EMBL" id="VHSH01000004">
    <property type="protein sequence ID" value="TQV79527.1"/>
    <property type="molecule type" value="Genomic_DNA"/>
</dbReference>
<name>A0A545TQN6_9PROT</name>
<dbReference type="Pfam" id="PF01558">
    <property type="entry name" value="POR"/>
    <property type="match status" value="1"/>
</dbReference>
<dbReference type="RefSeq" id="WP_142896703.1">
    <property type="nucleotide sequence ID" value="NZ_ML660055.1"/>
</dbReference>
<dbReference type="AlphaFoldDB" id="A0A545TQN6"/>
<dbReference type="InterPro" id="IPR019752">
    <property type="entry name" value="Pyrv/ketoisovalerate_OxRed_cat"/>
</dbReference>